<keyword evidence="1" id="KW-0472">Membrane</keyword>
<reference evidence="2 3" key="1">
    <citation type="submission" date="2019-03" db="EMBL/GenBank/DDBJ databases">
        <title>Muricauda SCR12 sp.nov, a marine bacterium isolated from Pacific Ocean:the Okinawa trough.</title>
        <authorList>
            <person name="Liu L."/>
        </authorList>
    </citation>
    <scope>NUCLEOTIDE SEQUENCE [LARGE SCALE GENOMIC DNA]</scope>
    <source>
        <strain evidence="2 3">SCR12</strain>
    </source>
</reference>
<dbReference type="EMBL" id="SNTZ01000008">
    <property type="protein sequence ID" value="THV58167.1"/>
    <property type="molecule type" value="Genomic_DNA"/>
</dbReference>
<sequence>MVDKKSDQEKIHVEAAPTSKRKLEIELQRKEIQKIDAEIKSHRYNQWIEFIKIGIMVFGGGVLFLAIQQPDSFAGRRSSDEAIARERAQLVLELLKEPDPEKIDLGLTVIKSAYPGRDEKWIGEIQSIYADKANLKKIVDYKERFQEHLEDRDDLIASFAKEISRKRVDSLKVAGIQGEIEHIEGELNAINRGLGSLGASHVFFEPFRP</sequence>
<keyword evidence="1" id="KW-0812">Transmembrane</keyword>
<dbReference type="AlphaFoldDB" id="A0A4S8RID9"/>
<evidence type="ECO:0000256" key="1">
    <source>
        <dbReference type="SAM" id="Phobius"/>
    </source>
</evidence>
<dbReference type="RefSeq" id="WP_136566976.1">
    <property type="nucleotide sequence ID" value="NZ_SNTZ01000008.1"/>
</dbReference>
<organism evidence="2 3">
    <name type="scientific">Flagellimonas alvinocaridis</name>
    <dbReference type="NCBI Taxonomy" id="2530200"/>
    <lineage>
        <taxon>Bacteria</taxon>
        <taxon>Pseudomonadati</taxon>
        <taxon>Bacteroidota</taxon>
        <taxon>Flavobacteriia</taxon>
        <taxon>Flavobacteriales</taxon>
        <taxon>Flavobacteriaceae</taxon>
        <taxon>Flagellimonas</taxon>
    </lineage>
</organism>
<gene>
    <name evidence="2" type="ORF">EZV76_12875</name>
</gene>
<proteinExistence type="predicted"/>
<evidence type="ECO:0000313" key="3">
    <source>
        <dbReference type="Proteomes" id="UP000310406"/>
    </source>
</evidence>
<name>A0A4S8RID9_9FLAO</name>
<dbReference type="Proteomes" id="UP000310406">
    <property type="component" value="Unassembled WGS sequence"/>
</dbReference>
<comment type="caution">
    <text evidence="2">The sequence shown here is derived from an EMBL/GenBank/DDBJ whole genome shotgun (WGS) entry which is preliminary data.</text>
</comment>
<keyword evidence="1" id="KW-1133">Transmembrane helix</keyword>
<protein>
    <submittedName>
        <fullName evidence="2">Uncharacterized protein</fullName>
    </submittedName>
</protein>
<dbReference type="OrthoDB" id="1164020at2"/>
<keyword evidence="3" id="KW-1185">Reference proteome</keyword>
<feature type="transmembrane region" description="Helical" evidence="1">
    <location>
        <begin position="50"/>
        <end position="67"/>
    </location>
</feature>
<evidence type="ECO:0000313" key="2">
    <source>
        <dbReference type="EMBL" id="THV58167.1"/>
    </source>
</evidence>
<accession>A0A4S8RID9</accession>